<accession>X1TTJ7</accession>
<name>X1TTJ7_9ZZZZ</name>
<feature type="domain" description="CobQ/CobB/MinD/ParA nucleotide binding" evidence="1">
    <location>
        <begin position="3"/>
        <end position="171"/>
    </location>
</feature>
<dbReference type="InterPro" id="IPR002586">
    <property type="entry name" value="CobQ/CobB/MinD/ParA_Nub-bd_dom"/>
</dbReference>
<protein>
    <recommendedName>
        <fullName evidence="1">CobQ/CobB/MinD/ParA nucleotide binding domain-containing protein</fullName>
    </recommendedName>
</protein>
<dbReference type="CDD" id="cd02042">
    <property type="entry name" value="ParAB_family"/>
    <property type="match status" value="1"/>
</dbReference>
<dbReference type="PANTHER" id="PTHR13696:SF99">
    <property type="entry name" value="COBYRINIC ACID AC-DIAMIDE SYNTHASE"/>
    <property type="match status" value="1"/>
</dbReference>
<feature type="non-terminal residue" evidence="2">
    <location>
        <position position="176"/>
    </location>
</feature>
<dbReference type="InterPro" id="IPR027417">
    <property type="entry name" value="P-loop_NTPase"/>
</dbReference>
<sequence>MIISFVNQKGGVGKTTSAINIAASLKRRNHKLVFIDADPQGSASHWHAVENNNAFEILHHPEPISKSEIEELAQNYDYLVIDAPPAISDITKSILAVTDLSIIPLSPSSLDIWSCKGTLEMIDEALVENPDLDVKLLINRKIPGTRVGREARDSLSIFDMDLLDTELCQRVAYIDA</sequence>
<dbReference type="Gene3D" id="3.40.50.300">
    <property type="entry name" value="P-loop containing nucleotide triphosphate hydrolases"/>
    <property type="match status" value="1"/>
</dbReference>
<gene>
    <name evidence="2" type="ORF">S12H4_36396</name>
</gene>
<organism evidence="2">
    <name type="scientific">marine sediment metagenome</name>
    <dbReference type="NCBI Taxonomy" id="412755"/>
    <lineage>
        <taxon>unclassified sequences</taxon>
        <taxon>metagenomes</taxon>
        <taxon>ecological metagenomes</taxon>
    </lineage>
</organism>
<dbReference type="AlphaFoldDB" id="X1TTJ7"/>
<reference evidence="2" key="1">
    <citation type="journal article" date="2014" name="Front. Microbiol.">
        <title>High frequency of phylogenetically diverse reductive dehalogenase-homologous genes in deep subseafloor sedimentary metagenomes.</title>
        <authorList>
            <person name="Kawai M."/>
            <person name="Futagami T."/>
            <person name="Toyoda A."/>
            <person name="Takaki Y."/>
            <person name="Nishi S."/>
            <person name="Hori S."/>
            <person name="Arai W."/>
            <person name="Tsubouchi T."/>
            <person name="Morono Y."/>
            <person name="Uchiyama I."/>
            <person name="Ito T."/>
            <person name="Fujiyama A."/>
            <person name="Inagaki F."/>
            <person name="Takami H."/>
        </authorList>
    </citation>
    <scope>NUCLEOTIDE SEQUENCE</scope>
    <source>
        <strain evidence="2">Expedition CK06-06</strain>
    </source>
</reference>
<dbReference type="EMBL" id="BARW01021694">
    <property type="protein sequence ID" value="GAI90885.1"/>
    <property type="molecule type" value="Genomic_DNA"/>
</dbReference>
<dbReference type="NCBIfam" id="NF041546">
    <property type="entry name" value="ParA_partition"/>
    <property type="match status" value="1"/>
</dbReference>
<dbReference type="PANTHER" id="PTHR13696">
    <property type="entry name" value="P-LOOP CONTAINING NUCLEOSIDE TRIPHOSPHATE HYDROLASE"/>
    <property type="match status" value="1"/>
</dbReference>
<dbReference type="InterPro" id="IPR048089">
    <property type="entry name" value="McdA"/>
</dbReference>
<evidence type="ECO:0000259" key="1">
    <source>
        <dbReference type="Pfam" id="PF01656"/>
    </source>
</evidence>
<dbReference type="PIRSF" id="PIRSF009320">
    <property type="entry name" value="Nuc_binding_HP_1000"/>
    <property type="match status" value="1"/>
</dbReference>
<comment type="caution">
    <text evidence="2">The sequence shown here is derived from an EMBL/GenBank/DDBJ whole genome shotgun (WGS) entry which is preliminary data.</text>
</comment>
<dbReference type="SUPFAM" id="SSF52540">
    <property type="entry name" value="P-loop containing nucleoside triphosphate hydrolases"/>
    <property type="match status" value="1"/>
</dbReference>
<dbReference type="InterPro" id="IPR050678">
    <property type="entry name" value="DNA_Partitioning_ATPase"/>
</dbReference>
<dbReference type="Pfam" id="PF01656">
    <property type="entry name" value="CbiA"/>
    <property type="match status" value="1"/>
</dbReference>
<evidence type="ECO:0000313" key="2">
    <source>
        <dbReference type="EMBL" id="GAI90885.1"/>
    </source>
</evidence>
<proteinExistence type="predicted"/>